<gene>
    <name evidence="5" type="ORF">SAMN02983003_1622</name>
</gene>
<dbReference type="InterPro" id="IPR011256">
    <property type="entry name" value="Reg_factor_effector_dom_sf"/>
</dbReference>
<evidence type="ECO:0000256" key="3">
    <source>
        <dbReference type="ARBA" id="ARBA00023163"/>
    </source>
</evidence>
<proteinExistence type="predicted"/>
<dbReference type="InterPro" id="IPR010499">
    <property type="entry name" value="AraC_E-bd"/>
</dbReference>
<dbReference type="RefSeq" id="WP_072340683.1">
    <property type="nucleotide sequence ID" value="NZ_FPKU01000001.1"/>
</dbReference>
<dbReference type="PANTHER" id="PTHR47504">
    <property type="entry name" value="RIGHT ORIGIN-BINDING PROTEIN"/>
    <property type="match status" value="1"/>
</dbReference>
<reference evidence="5 6" key="1">
    <citation type="submission" date="2016-11" db="EMBL/GenBank/DDBJ databases">
        <authorList>
            <person name="Jaros S."/>
            <person name="Januszkiewicz K."/>
            <person name="Wedrychowicz H."/>
        </authorList>
    </citation>
    <scope>NUCLEOTIDE SEQUENCE [LARGE SCALE GENOMIC DNA]</scope>
    <source>
        <strain evidence="5 6">ATCC 23634</strain>
    </source>
</reference>
<evidence type="ECO:0000256" key="2">
    <source>
        <dbReference type="ARBA" id="ARBA00023125"/>
    </source>
</evidence>
<dbReference type="STRING" id="665118.SAMN02983003_1622"/>
<dbReference type="InterPro" id="IPR050959">
    <property type="entry name" value="MarA-like"/>
</dbReference>
<dbReference type="SMART" id="SM00342">
    <property type="entry name" value="HTH_ARAC"/>
    <property type="match status" value="1"/>
</dbReference>
<name>A0A1K2HWH0_9HYPH</name>
<dbReference type="Proteomes" id="UP000183447">
    <property type="component" value="Unassembled WGS sequence"/>
</dbReference>
<dbReference type="InterPro" id="IPR018062">
    <property type="entry name" value="HTH_AraC-typ_CS"/>
</dbReference>
<dbReference type="SMART" id="SM00871">
    <property type="entry name" value="AraC_E_bind"/>
    <property type="match status" value="1"/>
</dbReference>
<dbReference type="AlphaFoldDB" id="A0A1K2HWH0"/>
<dbReference type="PROSITE" id="PS01124">
    <property type="entry name" value="HTH_ARAC_FAMILY_2"/>
    <property type="match status" value="1"/>
</dbReference>
<dbReference type="Gene3D" id="1.10.10.60">
    <property type="entry name" value="Homeodomain-like"/>
    <property type="match status" value="2"/>
</dbReference>
<dbReference type="GO" id="GO:0043565">
    <property type="term" value="F:sequence-specific DNA binding"/>
    <property type="evidence" value="ECO:0007669"/>
    <property type="project" value="InterPro"/>
</dbReference>
<dbReference type="Pfam" id="PF12833">
    <property type="entry name" value="HTH_18"/>
    <property type="match status" value="1"/>
</dbReference>
<dbReference type="OrthoDB" id="9816011at2"/>
<dbReference type="EMBL" id="FPKU01000001">
    <property type="protein sequence ID" value="SFZ83399.1"/>
    <property type="molecule type" value="Genomic_DNA"/>
</dbReference>
<dbReference type="GO" id="GO:0003700">
    <property type="term" value="F:DNA-binding transcription factor activity"/>
    <property type="evidence" value="ECO:0007669"/>
    <property type="project" value="InterPro"/>
</dbReference>
<dbReference type="SUPFAM" id="SSF46689">
    <property type="entry name" value="Homeodomain-like"/>
    <property type="match status" value="2"/>
</dbReference>
<dbReference type="SUPFAM" id="SSF55136">
    <property type="entry name" value="Probable bacterial effector-binding domain"/>
    <property type="match status" value="1"/>
</dbReference>
<dbReference type="Pfam" id="PF06445">
    <property type="entry name" value="GyrI-like"/>
    <property type="match status" value="1"/>
</dbReference>
<protein>
    <submittedName>
        <fullName evidence="5">AraC family transcriptional regulator</fullName>
    </submittedName>
</protein>
<evidence type="ECO:0000313" key="6">
    <source>
        <dbReference type="Proteomes" id="UP000183447"/>
    </source>
</evidence>
<evidence type="ECO:0000313" key="5">
    <source>
        <dbReference type="EMBL" id="SFZ83399.1"/>
    </source>
</evidence>
<keyword evidence="6" id="KW-1185">Reference proteome</keyword>
<organism evidence="5 6">
    <name type="scientific">Devosia enhydra</name>
    <dbReference type="NCBI Taxonomy" id="665118"/>
    <lineage>
        <taxon>Bacteria</taxon>
        <taxon>Pseudomonadati</taxon>
        <taxon>Pseudomonadota</taxon>
        <taxon>Alphaproteobacteria</taxon>
        <taxon>Hyphomicrobiales</taxon>
        <taxon>Devosiaceae</taxon>
        <taxon>Devosia</taxon>
    </lineage>
</organism>
<keyword evidence="2" id="KW-0238">DNA-binding</keyword>
<dbReference type="InterPro" id="IPR009057">
    <property type="entry name" value="Homeodomain-like_sf"/>
</dbReference>
<dbReference type="InterPro" id="IPR029442">
    <property type="entry name" value="GyrI-like"/>
</dbReference>
<sequence>MSAIAKIIWYIESHFRRDVSLEAMAETIGLSRFYLSRIFPLATGLTISAYVRGRRLSAAARELAAGAPDILTVALDAGYGSHEAFTRAFRDQFGITPDALRRMGTLDTIPLMEPLAMEARLTGTPLAPRIETHPAMTLAALRERQSMSGGAGIPEQWQRFSRWLGHLDGEIGGATFGIVGEMYADCDDFDYYCAVAVRPGTDLPAELVRLELPGQLYAIFTHEGHITGIRGTIASAYGEWLPRSGYRPTEEGFGLLERYGERFDPVSGTGGAEIWIAIRPA</sequence>
<accession>A0A1K2HWH0</accession>
<dbReference type="PROSITE" id="PS00041">
    <property type="entry name" value="HTH_ARAC_FAMILY_1"/>
    <property type="match status" value="1"/>
</dbReference>
<dbReference type="InterPro" id="IPR018060">
    <property type="entry name" value="HTH_AraC"/>
</dbReference>
<dbReference type="PANTHER" id="PTHR47504:SF5">
    <property type="entry name" value="RIGHT ORIGIN-BINDING PROTEIN"/>
    <property type="match status" value="1"/>
</dbReference>
<keyword evidence="1" id="KW-0805">Transcription regulation</keyword>
<feature type="domain" description="HTH araC/xylS-type" evidence="4">
    <location>
        <begin position="5"/>
        <end position="103"/>
    </location>
</feature>
<evidence type="ECO:0000259" key="4">
    <source>
        <dbReference type="PROSITE" id="PS01124"/>
    </source>
</evidence>
<evidence type="ECO:0000256" key="1">
    <source>
        <dbReference type="ARBA" id="ARBA00023015"/>
    </source>
</evidence>
<dbReference type="Gene3D" id="3.20.80.10">
    <property type="entry name" value="Regulatory factor, effector binding domain"/>
    <property type="match status" value="1"/>
</dbReference>
<keyword evidence="3" id="KW-0804">Transcription</keyword>